<sequence>MIVLSLGISLAIILILVNKKVNMGYSMVVAATVLALLNGRSMGYIVAKFISTLNDSTTITLAFTISLITILAYLMDQYLILGRMVSALEIVLRSAKLTILLAPSIMGTLSVYGGALMSCPIVGRLGDRLSMTNDEKATINLIFRHTLYLIFPISPAMILASKIGGIDAWDLIRIQLPIGLFMYIFGYILFIRNYKDPEIKKLSNIEYIKSIFRFILYALPIIISLLGTIVFKVPFYISLIIGICYCIAVNMYDKRKDSRFKIDEHAIKTIYKGLKIPLVLTVIGILFYRNIVTDLSEIHMFLSGLLDRGMPLELMIFIASGVICISLASPQPGIAILFPLILPLAPTYEIRLMYAMFIFTTSFLFYYISPLHLCQILTLEYFQVRLKSLYRNYIFLIPLTFISMVIIYAIKIF</sequence>
<accession>A0A4R2TQQ5</accession>
<feature type="transmembrane region" description="Helical" evidence="1">
    <location>
        <begin position="146"/>
        <end position="166"/>
    </location>
</feature>
<organism evidence="2 3">
    <name type="scientific">Serpentinicella alkaliphila</name>
    <dbReference type="NCBI Taxonomy" id="1734049"/>
    <lineage>
        <taxon>Bacteria</taxon>
        <taxon>Bacillati</taxon>
        <taxon>Bacillota</taxon>
        <taxon>Clostridia</taxon>
        <taxon>Peptostreptococcales</taxon>
        <taxon>Natronincolaceae</taxon>
        <taxon>Serpentinicella</taxon>
    </lineage>
</organism>
<dbReference type="Pfam" id="PF04165">
    <property type="entry name" value="DUF401"/>
    <property type="match status" value="1"/>
</dbReference>
<keyword evidence="1" id="KW-0812">Transmembrane</keyword>
<proteinExistence type="predicted"/>
<name>A0A4R2TQQ5_9FIRM</name>
<evidence type="ECO:0008006" key="4">
    <source>
        <dbReference type="Google" id="ProtNLM"/>
    </source>
</evidence>
<feature type="transmembrane region" description="Helical" evidence="1">
    <location>
        <begin position="389"/>
        <end position="410"/>
    </location>
</feature>
<evidence type="ECO:0000313" key="2">
    <source>
        <dbReference type="EMBL" id="TCQ05206.1"/>
    </source>
</evidence>
<feature type="transmembrane region" description="Helical" evidence="1">
    <location>
        <begin position="172"/>
        <end position="190"/>
    </location>
</feature>
<dbReference type="InterPro" id="IPR007294">
    <property type="entry name" value="DUF401"/>
</dbReference>
<feature type="transmembrane region" description="Helical" evidence="1">
    <location>
        <begin position="235"/>
        <end position="252"/>
    </location>
</feature>
<keyword evidence="1" id="KW-1133">Transmembrane helix</keyword>
<dbReference type="Proteomes" id="UP000295504">
    <property type="component" value="Unassembled WGS sequence"/>
</dbReference>
<feature type="transmembrane region" description="Helical" evidence="1">
    <location>
        <begin position="312"/>
        <end position="340"/>
    </location>
</feature>
<protein>
    <recommendedName>
        <fullName evidence="4">DUF401 family protein</fullName>
    </recommendedName>
</protein>
<gene>
    <name evidence="2" type="ORF">EDD79_100521</name>
</gene>
<dbReference type="AlphaFoldDB" id="A0A4R2TQQ5"/>
<reference evidence="2 3" key="1">
    <citation type="submission" date="2019-03" db="EMBL/GenBank/DDBJ databases">
        <title>Genomic Encyclopedia of Type Strains, Phase IV (KMG-IV): sequencing the most valuable type-strain genomes for metagenomic binning, comparative biology and taxonomic classification.</title>
        <authorList>
            <person name="Goeker M."/>
        </authorList>
    </citation>
    <scope>NUCLEOTIDE SEQUENCE [LARGE SCALE GENOMIC DNA]</scope>
    <source>
        <strain evidence="2 3">DSM 100013</strain>
    </source>
</reference>
<dbReference type="PANTHER" id="PTHR39556">
    <property type="entry name" value="PROTEIN, PUTATIVE-RELATED"/>
    <property type="match status" value="1"/>
</dbReference>
<feature type="transmembrane region" description="Helical" evidence="1">
    <location>
        <begin position="29"/>
        <end position="47"/>
    </location>
</feature>
<comment type="caution">
    <text evidence="2">The sequence shown here is derived from an EMBL/GenBank/DDBJ whole genome shotgun (WGS) entry which is preliminary data.</text>
</comment>
<feature type="transmembrane region" description="Helical" evidence="1">
    <location>
        <begin position="273"/>
        <end position="292"/>
    </location>
</feature>
<keyword evidence="3" id="KW-1185">Reference proteome</keyword>
<dbReference type="OrthoDB" id="367235at2"/>
<feature type="transmembrane region" description="Helical" evidence="1">
    <location>
        <begin position="100"/>
        <end position="125"/>
    </location>
</feature>
<keyword evidence="1" id="KW-0472">Membrane</keyword>
<feature type="transmembrane region" description="Helical" evidence="1">
    <location>
        <begin position="59"/>
        <end position="80"/>
    </location>
</feature>
<evidence type="ECO:0000313" key="3">
    <source>
        <dbReference type="Proteomes" id="UP000295504"/>
    </source>
</evidence>
<evidence type="ECO:0000256" key="1">
    <source>
        <dbReference type="SAM" id="Phobius"/>
    </source>
</evidence>
<feature type="transmembrane region" description="Helical" evidence="1">
    <location>
        <begin position="352"/>
        <end position="369"/>
    </location>
</feature>
<dbReference type="EMBL" id="SLYC01000005">
    <property type="protein sequence ID" value="TCQ05206.1"/>
    <property type="molecule type" value="Genomic_DNA"/>
</dbReference>
<dbReference type="PANTHER" id="PTHR39556:SF1">
    <property type="entry name" value="PROTEIN, PUTATIVE-RELATED"/>
    <property type="match status" value="1"/>
</dbReference>
<dbReference type="RefSeq" id="WP_132847677.1">
    <property type="nucleotide sequence ID" value="NZ_CP058648.1"/>
</dbReference>
<feature type="transmembrane region" description="Helical" evidence="1">
    <location>
        <begin position="211"/>
        <end position="229"/>
    </location>
</feature>